<sequence length="465" mass="47345">MNRVRLVSVLIAAAILSADVAWAQTYPVIGGGTITQTGVSACASLSRDLSYGSRGSDVTTLQNFLVGQNYPGSGNWMITGYFGSATRQAVINFQGQQGIAQSGSVDVQTRVAIRNSTCGTTSSFTSFVTTPPLPTVSVNTLSIGSLSVSSGGVGTSVTIYGSGFDTNYNSVYFGNVPVTGTFASDGSSITFSVPVSTPSSTTNCGRFSCLSTQYIGAGTYPIFVTNARGISNSLPFTVVAGGPVGCAVYGTSGVCSYGFGSYNTYGSATINNMYPMSGAVGSSITVIGSGFSRRNNTIHFGSGVITGITSNDGNSLSFPVPSQLTGYGSQTLSLGVYGISVTNENGATSNTVPFTLTSLAGSGSNAVSPTIQNISGPTLLAAKTLGTWTITANNQSNLSAWVSVRWGDEGTAGTASYSQPIVTGGAQTMTFSHVYQTSGTYQVTFIATNSAGGQNTSGTIVTVTP</sequence>
<dbReference type="AlphaFoldDB" id="A0A1F6ED85"/>
<evidence type="ECO:0000313" key="4">
    <source>
        <dbReference type="Proteomes" id="UP000176689"/>
    </source>
</evidence>
<dbReference type="EMBL" id="MFLP01000010">
    <property type="protein sequence ID" value="OGG71172.1"/>
    <property type="molecule type" value="Genomic_DNA"/>
</dbReference>
<feature type="signal peptide" evidence="1">
    <location>
        <begin position="1"/>
        <end position="23"/>
    </location>
</feature>
<dbReference type="Gene3D" id="2.60.40.10">
    <property type="entry name" value="Immunoglobulins"/>
    <property type="match status" value="3"/>
</dbReference>
<dbReference type="Pfam" id="PF01471">
    <property type="entry name" value="PG_binding_1"/>
    <property type="match status" value="1"/>
</dbReference>
<dbReference type="Proteomes" id="UP000176689">
    <property type="component" value="Unassembled WGS sequence"/>
</dbReference>
<feature type="domain" description="PKD" evidence="2">
    <location>
        <begin position="387"/>
        <end position="465"/>
    </location>
</feature>
<evidence type="ECO:0000259" key="2">
    <source>
        <dbReference type="PROSITE" id="PS50093"/>
    </source>
</evidence>
<reference evidence="3 4" key="1">
    <citation type="journal article" date="2016" name="Nat. Commun.">
        <title>Thousands of microbial genomes shed light on interconnected biogeochemical processes in an aquifer system.</title>
        <authorList>
            <person name="Anantharaman K."/>
            <person name="Brown C.T."/>
            <person name="Hug L.A."/>
            <person name="Sharon I."/>
            <person name="Castelle C.J."/>
            <person name="Probst A.J."/>
            <person name="Thomas B.C."/>
            <person name="Singh A."/>
            <person name="Wilkins M.J."/>
            <person name="Karaoz U."/>
            <person name="Brodie E.L."/>
            <person name="Williams K.H."/>
            <person name="Hubbard S.S."/>
            <person name="Banfield J.F."/>
        </authorList>
    </citation>
    <scope>NUCLEOTIDE SEQUENCE [LARGE SCALE GENOMIC DNA]</scope>
</reference>
<dbReference type="InterPro" id="IPR013783">
    <property type="entry name" value="Ig-like_fold"/>
</dbReference>
<comment type="caution">
    <text evidence="3">The sequence shown here is derived from an EMBL/GenBank/DDBJ whole genome shotgun (WGS) entry which is preliminary data.</text>
</comment>
<organism evidence="3 4">
    <name type="scientific">Candidatus Kaiserbacteria bacterium RIFCSPHIGHO2_12_FULL_53_13</name>
    <dbReference type="NCBI Taxonomy" id="1798502"/>
    <lineage>
        <taxon>Bacteria</taxon>
        <taxon>Candidatus Kaiseribacteriota</taxon>
    </lineage>
</organism>
<dbReference type="InterPro" id="IPR036365">
    <property type="entry name" value="PGBD-like_sf"/>
</dbReference>
<dbReference type="SUPFAM" id="SSF81296">
    <property type="entry name" value="E set domains"/>
    <property type="match status" value="2"/>
</dbReference>
<gene>
    <name evidence="3" type="ORF">A3F27_02660</name>
</gene>
<dbReference type="PROSITE" id="PS50093">
    <property type="entry name" value="PKD"/>
    <property type="match status" value="1"/>
</dbReference>
<proteinExistence type="predicted"/>
<accession>A0A1F6ED85</accession>
<keyword evidence="1" id="KW-0732">Signal</keyword>
<dbReference type="Gene3D" id="1.10.101.10">
    <property type="entry name" value="PGBD-like superfamily/PGBD"/>
    <property type="match status" value="1"/>
</dbReference>
<dbReference type="InterPro" id="IPR002477">
    <property type="entry name" value="Peptidoglycan-bd-like"/>
</dbReference>
<evidence type="ECO:0000313" key="3">
    <source>
        <dbReference type="EMBL" id="OGG71172.1"/>
    </source>
</evidence>
<feature type="chain" id="PRO_5009524154" description="PKD domain-containing protein" evidence="1">
    <location>
        <begin position="24"/>
        <end position="465"/>
    </location>
</feature>
<name>A0A1F6ED85_9BACT</name>
<evidence type="ECO:0000256" key="1">
    <source>
        <dbReference type="SAM" id="SignalP"/>
    </source>
</evidence>
<dbReference type="InterPro" id="IPR000601">
    <property type="entry name" value="PKD_dom"/>
</dbReference>
<dbReference type="InterPro" id="IPR014756">
    <property type="entry name" value="Ig_E-set"/>
</dbReference>
<dbReference type="SUPFAM" id="SSF47090">
    <property type="entry name" value="PGBD-like"/>
    <property type="match status" value="1"/>
</dbReference>
<dbReference type="InterPro" id="IPR036366">
    <property type="entry name" value="PGBDSf"/>
</dbReference>
<protein>
    <recommendedName>
        <fullName evidence="2">PKD domain-containing protein</fullName>
    </recommendedName>
</protein>